<protein>
    <submittedName>
        <fullName evidence="1">Uncharacterized protein</fullName>
    </submittedName>
</protein>
<organism evidence="1 2">
    <name type="scientific">Caerostris extrusa</name>
    <name type="common">Bark spider</name>
    <name type="synonym">Caerostris bankana</name>
    <dbReference type="NCBI Taxonomy" id="172846"/>
    <lineage>
        <taxon>Eukaryota</taxon>
        <taxon>Metazoa</taxon>
        <taxon>Ecdysozoa</taxon>
        <taxon>Arthropoda</taxon>
        <taxon>Chelicerata</taxon>
        <taxon>Arachnida</taxon>
        <taxon>Araneae</taxon>
        <taxon>Araneomorphae</taxon>
        <taxon>Entelegynae</taxon>
        <taxon>Araneoidea</taxon>
        <taxon>Araneidae</taxon>
        <taxon>Caerostris</taxon>
    </lineage>
</organism>
<evidence type="ECO:0000313" key="1">
    <source>
        <dbReference type="EMBL" id="GIY99768.1"/>
    </source>
</evidence>
<name>A0AAV4Y0T5_CAEEX</name>
<sequence>MSSDDTQPVLSDFLTRLWSYIPPQGTLYRVLTSEGDRNLSQSAILSLSSRYLQRLMVSEKPSLLNLGESDRKMGLLPSW</sequence>
<accession>A0AAV4Y0T5</accession>
<evidence type="ECO:0000313" key="2">
    <source>
        <dbReference type="Proteomes" id="UP001054945"/>
    </source>
</evidence>
<comment type="caution">
    <text evidence="1">The sequence shown here is derived from an EMBL/GenBank/DDBJ whole genome shotgun (WGS) entry which is preliminary data.</text>
</comment>
<dbReference type="AlphaFoldDB" id="A0AAV4Y0T5"/>
<reference evidence="1 2" key="1">
    <citation type="submission" date="2021-06" db="EMBL/GenBank/DDBJ databases">
        <title>Caerostris extrusa draft genome.</title>
        <authorList>
            <person name="Kono N."/>
            <person name="Arakawa K."/>
        </authorList>
    </citation>
    <scope>NUCLEOTIDE SEQUENCE [LARGE SCALE GENOMIC DNA]</scope>
</reference>
<gene>
    <name evidence="1" type="ORF">CEXT_157131</name>
</gene>
<keyword evidence="2" id="KW-1185">Reference proteome</keyword>
<dbReference type="Proteomes" id="UP001054945">
    <property type="component" value="Unassembled WGS sequence"/>
</dbReference>
<proteinExistence type="predicted"/>
<dbReference type="EMBL" id="BPLR01018459">
    <property type="protein sequence ID" value="GIY99768.1"/>
    <property type="molecule type" value="Genomic_DNA"/>
</dbReference>